<dbReference type="Gene3D" id="3.55.50.30">
    <property type="match status" value="1"/>
</dbReference>
<proteinExistence type="predicted"/>
<evidence type="ECO:0000313" key="4">
    <source>
        <dbReference type="EMBL" id="SHI58104.1"/>
    </source>
</evidence>
<evidence type="ECO:0000259" key="3">
    <source>
        <dbReference type="Pfam" id="PF16344"/>
    </source>
</evidence>
<keyword evidence="5" id="KW-1185">Reference proteome</keyword>
<protein>
    <submittedName>
        <fullName evidence="4">FecR family protein</fullName>
    </submittedName>
</protein>
<keyword evidence="1" id="KW-1133">Transmembrane helix</keyword>
<dbReference type="InterPro" id="IPR012373">
    <property type="entry name" value="Ferrdict_sens_TM"/>
</dbReference>
<dbReference type="EMBL" id="FQYP01000002">
    <property type="protein sequence ID" value="SHI58104.1"/>
    <property type="molecule type" value="Genomic_DNA"/>
</dbReference>
<keyword evidence="1" id="KW-0812">Transmembrane</keyword>
<dbReference type="Pfam" id="PF16344">
    <property type="entry name" value="FecR_C"/>
    <property type="match status" value="1"/>
</dbReference>
<dbReference type="Proteomes" id="UP000184432">
    <property type="component" value="Unassembled WGS sequence"/>
</dbReference>
<dbReference type="FunFam" id="2.60.120.1440:FF:000001">
    <property type="entry name" value="Putative anti-sigma factor"/>
    <property type="match status" value="1"/>
</dbReference>
<evidence type="ECO:0000259" key="2">
    <source>
        <dbReference type="Pfam" id="PF04773"/>
    </source>
</evidence>
<dbReference type="GO" id="GO:0016989">
    <property type="term" value="F:sigma factor antagonist activity"/>
    <property type="evidence" value="ECO:0007669"/>
    <property type="project" value="TreeGrafter"/>
</dbReference>
<dbReference type="PANTHER" id="PTHR30273">
    <property type="entry name" value="PERIPLASMIC SIGNAL SENSOR AND SIGMA FACTOR ACTIVATOR FECR-RELATED"/>
    <property type="match status" value="1"/>
</dbReference>
<feature type="transmembrane region" description="Helical" evidence="1">
    <location>
        <begin position="30"/>
        <end position="50"/>
    </location>
</feature>
<dbReference type="AlphaFoldDB" id="A0A1M6CBE3"/>
<dbReference type="OrthoDB" id="704021at2"/>
<dbReference type="Pfam" id="PF04773">
    <property type="entry name" value="FecR"/>
    <property type="match status" value="1"/>
</dbReference>
<dbReference type="InterPro" id="IPR032508">
    <property type="entry name" value="FecR_C"/>
</dbReference>
<dbReference type="InterPro" id="IPR006860">
    <property type="entry name" value="FecR"/>
</dbReference>
<organism evidence="4 5">
    <name type="scientific">Aquimarina spongiae</name>
    <dbReference type="NCBI Taxonomy" id="570521"/>
    <lineage>
        <taxon>Bacteria</taxon>
        <taxon>Pseudomonadati</taxon>
        <taxon>Bacteroidota</taxon>
        <taxon>Flavobacteriia</taxon>
        <taxon>Flavobacteriales</taxon>
        <taxon>Flavobacteriaceae</taxon>
        <taxon>Aquimarina</taxon>
    </lineage>
</organism>
<dbReference type="STRING" id="570521.SAMN04488508_10228"/>
<evidence type="ECO:0000313" key="5">
    <source>
        <dbReference type="Proteomes" id="UP000184432"/>
    </source>
</evidence>
<evidence type="ECO:0000256" key="1">
    <source>
        <dbReference type="SAM" id="Phobius"/>
    </source>
</evidence>
<gene>
    <name evidence="4" type="ORF">SAMN04488508_10228</name>
</gene>
<name>A0A1M6CBE3_9FLAO</name>
<dbReference type="RefSeq" id="WP_073314527.1">
    <property type="nucleotide sequence ID" value="NZ_FQYP01000002.1"/>
</dbReference>
<feature type="domain" description="Protein FecR C-terminal" evidence="3">
    <location>
        <begin position="266"/>
        <end position="335"/>
    </location>
</feature>
<sequence>MLTEKEKEFLKSRINTSIVEHNRKRKKRKVTYFFGMAAAMISVLLLSIVYQNKFTKTSKIKNYVDANKVNLIQEGDVKLVLHDNKEINIQEKESNIEYSSTGDQVNINSSEKVAQVAKESYNTILVPYGKRTKLTLSDGTKVWLNSGSKLTYPVAFVGNKREVHLTGEAIFDVRHNQKKPFYVLTNDYDIKVLGTVFNVSSYEDDSYTSTALERGSVEIKYTSNSIFGNSKIKIKPGTLAVYSHRNKTIRSSNVDVAKYMSWRDGKFIFKKERLSGIVKKLSRFYNVQIVINDEDLKNETFSGHLDLKDSIEKVIEIIKETTDLKYEKENGKIVIN</sequence>
<feature type="domain" description="FecR protein" evidence="2">
    <location>
        <begin position="124"/>
        <end position="218"/>
    </location>
</feature>
<dbReference type="PANTHER" id="PTHR30273:SF2">
    <property type="entry name" value="PROTEIN FECR"/>
    <property type="match status" value="1"/>
</dbReference>
<keyword evidence="1" id="KW-0472">Membrane</keyword>
<accession>A0A1M6CBE3</accession>
<dbReference type="Gene3D" id="2.60.120.1440">
    <property type="match status" value="1"/>
</dbReference>
<reference evidence="5" key="1">
    <citation type="submission" date="2016-11" db="EMBL/GenBank/DDBJ databases">
        <authorList>
            <person name="Varghese N."/>
            <person name="Submissions S."/>
        </authorList>
    </citation>
    <scope>NUCLEOTIDE SEQUENCE [LARGE SCALE GENOMIC DNA]</scope>
    <source>
        <strain evidence="5">DSM 22623</strain>
    </source>
</reference>